<organism evidence="1 2">
    <name type="scientific">Magnetospirillum moscoviense</name>
    <dbReference type="NCBI Taxonomy" id="1437059"/>
    <lineage>
        <taxon>Bacteria</taxon>
        <taxon>Pseudomonadati</taxon>
        <taxon>Pseudomonadota</taxon>
        <taxon>Alphaproteobacteria</taxon>
        <taxon>Rhodospirillales</taxon>
        <taxon>Rhodospirillaceae</taxon>
        <taxon>Magnetospirillum</taxon>
    </lineage>
</organism>
<dbReference type="STRING" id="1437059.A6A05_15485"/>
<dbReference type="Proteomes" id="UP000078543">
    <property type="component" value="Unassembled WGS sequence"/>
</dbReference>
<keyword evidence="2" id="KW-1185">Reference proteome</keyword>
<reference evidence="1 2" key="1">
    <citation type="submission" date="2016-04" db="EMBL/GenBank/DDBJ databases">
        <title>Draft genome sequence of freshwater magnetotactic bacteria Magnetospirillum marisnigri SP-1 and Magnetospirillum moscoviense BB-1.</title>
        <authorList>
            <person name="Koziaeva V."/>
            <person name="Dziuba M.V."/>
            <person name="Ivanov T.M."/>
            <person name="Kuznetsov B."/>
            <person name="Grouzdev D.S."/>
        </authorList>
    </citation>
    <scope>NUCLEOTIDE SEQUENCE [LARGE SCALE GENOMIC DNA]</scope>
    <source>
        <strain evidence="1 2">BB-1</strain>
    </source>
</reference>
<dbReference type="AlphaFoldDB" id="A0A178MGA1"/>
<dbReference type="SUPFAM" id="SSF48452">
    <property type="entry name" value="TPR-like"/>
    <property type="match status" value="1"/>
</dbReference>
<dbReference type="Gene3D" id="1.25.40.10">
    <property type="entry name" value="Tetratricopeptide repeat domain"/>
    <property type="match status" value="1"/>
</dbReference>
<protein>
    <submittedName>
        <fullName evidence="1">Uncharacterized protein</fullName>
    </submittedName>
</protein>
<comment type="caution">
    <text evidence="1">The sequence shown here is derived from an EMBL/GenBank/DDBJ whole genome shotgun (WGS) entry which is preliminary data.</text>
</comment>
<dbReference type="EMBL" id="LWQU01000164">
    <property type="protein sequence ID" value="OAN47739.1"/>
    <property type="molecule type" value="Genomic_DNA"/>
</dbReference>
<evidence type="ECO:0000313" key="2">
    <source>
        <dbReference type="Proteomes" id="UP000078543"/>
    </source>
</evidence>
<name>A0A178MGA1_9PROT</name>
<gene>
    <name evidence="1" type="ORF">A6A05_15485</name>
</gene>
<dbReference type="InterPro" id="IPR011990">
    <property type="entry name" value="TPR-like_helical_dom_sf"/>
</dbReference>
<evidence type="ECO:0000313" key="1">
    <source>
        <dbReference type="EMBL" id="OAN47739.1"/>
    </source>
</evidence>
<proteinExistence type="predicted"/>
<accession>A0A178MGA1</accession>
<sequence>MLLAAAPSGGAARAEDAYQLYAQERFAEAVAAFTRQGGDAITHAAALIRLGRDGEAQMLTDDVDPYRAVMKGAAALTAAGERGRASRLLESGLAQWPNDPDLMARRGALELQGKRPLKALPYLARVVELAPMDPGARLALVRTLLVAGMPVRVHQAVEAMRAARMDIGPELMEADIGALQSFGDHRQAVKLAERYLEQGGVATPALLTRLAISLEAVGSSTRAAERRQAAESLRTPKAPARPTTALLGDTIRDQARTTIDRGDWPRAATLTAEWVRIRPDEPEAISTLLRPEIAERLGWGHVFAQVARLVERDPDDPDRRLLALQAHAGTGGSAVLALIHSHHLSRLGESGNSSVAAGQGVRDQIVARLALLGRITDIDLDLARLRLSPANSPAIEAKVHPRTGRMIRLVEGFDKLEAVWEEDGTRLTHLSDSQGAHVRLTWSDGRLVAMSRTGKHPFTVELAPDGHPTRAEGPDVTDAFNATLDLVAAWQRADIADARRLRLGE</sequence>